<dbReference type="EMBL" id="GG672299">
    <property type="protein sequence ID" value="EER17172.1"/>
    <property type="molecule type" value="Genomic_DNA"/>
</dbReference>
<dbReference type="GeneID" id="9053398"/>
<evidence type="ECO:0000313" key="3">
    <source>
        <dbReference type="EMBL" id="EER17172.1"/>
    </source>
</evidence>
<dbReference type="AlphaFoldDB" id="C5KEB4"/>
<dbReference type="GO" id="GO:0120170">
    <property type="term" value="F:intraciliary transport particle B binding"/>
    <property type="evidence" value="ECO:0007669"/>
    <property type="project" value="TreeGrafter"/>
</dbReference>
<dbReference type="Gene3D" id="1.25.40.10">
    <property type="entry name" value="Tetratricopeptide repeat domain"/>
    <property type="match status" value="1"/>
</dbReference>
<proteinExistence type="predicted"/>
<organism evidence="4">
    <name type="scientific">Perkinsus marinus (strain ATCC 50983 / TXsc)</name>
    <dbReference type="NCBI Taxonomy" id="423536"/>
    <lineage>
        <taxon>Eukaryota</taxon>
        <taxon>Sar</taxon>
        <taxon>Alveolata</taxon>
        <taxon>Perkinsozoa</taxon>
        <taxon>Perkinsea</taxon>
        <taxon>Perkinsida</taxon>
        <taxon>Perkinsidae</taxon>
        <taxon>Perkinsus</taxon>
    </lineage>
</organism>
<dbReference type="InParanoid" id="C5KEB4"/>
<protein>
    <submittedName>
        <fullName evidence="3">Uncharacterized protein</fullName>
    </submittedName>
</protein>
<dbReference type="Proteomes" id="UP000007800">
    <property type="component" value="Unassembled WGS sequence"/>
</dbReference>
<evidence type="ECO:0000256" key="1">
    <source>
        <dbReference type="ARBA" id="ARBA00022737"/>
    </source>
</evidence>
<dbReference type="OrthoDB" id="432109at2759"/>
<sequence length="262" mass="29676">YGYYDLAADVLAENPALTYSCLEPDEYEFLNSLILSQASPEEGVKQLAQLARKHIEKLRTITKAIQEGRKNRDKKGLKIALKEFEEALDEYIPVLMAEAKIYWEMEDYQMVEHLFRQSAEFCSEDERWRLNVAHVFFMQEKFEECIRYYAKRCFLALAENMAKDMVVIRDDTYHNILNFLDRAARHGKHIETVVSPIDMEKIIEVQNAAAQAAADAVGESSEFGRDENNPNNLGVAAAVKSAAAAAAVAAASINKKKNRTVT</sequence>
<dbReference type="RefSeq" id="XP_002785376.1">
    <property type="nucleotide sequence ID" value="XM_002785330.1"/>
</dbReference>
<evidence type="ECO:0000313" key="4">
    <source>
        <dbReference type="Proteomes" id="UP000007800"/>
    </source>
</evidence>
<keyword evidence="1" id="KW-0677">Repeat</keyword>
<dbReference type="SUPFAM" id="SSF48452">
    <property type="entry name" value="TPR-like"/>
    <property type="match status" value="1"/>
</dbReference>
<dbReference type="GO" id="GO:0042073">
    <property type="term" value="P:intraciliary transport"/>
    <property type="evidence" value="ECO:0007669"/>
    <property type="project" value="TreeGrafter"/>
</dbReference>
<accession>C5KEB4</accession>
<evidence type="ECO:0000256" key="2">
    <source>
        <dbReference type="ARBA" id="ARBA00022803"/>
    </source>
</evidence>
<dbReference type="GO" id="GO:0030992">
    <property type="term" value="C:intraciliary transport particle B"/>
    <property type="evidence" value="ECO:0007669"/>
    <property type="project" value="TreeGrafter"/>
</dbReference>
<gene>
    <name evidence="3" type="ORF">Pmar_PMAR003768</name>
</gene>
<keyword evidence="2" id="KW-0802">TPR repeat</keyword>
<dbReference type="PANTHER" id="PTHR20931">
    <property type="entry name" value="TETRATRICOPEPTIDE REPEAT PROTEIN 30"/>
    <property type="match status" value="1"/>
</dbReference>
<feature type="non-terminal residue" evidence="3">
    <location>
        <position position="1"/>
    </location>
</feature>
<keyword evidence="4" id="KW-1185">Reference proteome</keyword>
<dbReference type="GO" id="GO:0005879">
    <property type="term" value="C:axonemal microtubule"/>
    <property type="evidence" value="ECO:0007669"/>
    <property type="project" value="TreeGrafter"/>
</dbReference>
<name>C5KEB4_PERM5</name>
<reference evidence="3 4" key="1">
    <citation type="submission" date="2008-07" db="EMBL/GenBank/DDBJ databases">
        <authorList>
            <person name="El-Sayed N."/>
            <person name="Caler E."/>
            <person name="Inman J."/>
            <person name="Amedeo P."/>
            <person name="Hass B."/>
            <person name="Wortman J."/>
        </authorList>
    </citation>
    <scope>NUCLEOTIDE SEQUENCE [LARGE SCALE GENOMIC DNA]</scope>
    <source>
        <strain evidence="4">ATCC 50983 / TXsc</strain>
    </source>
</reference>
<dbReference type="InterPro" id="IPR011990">
    <property type="entry name" value="TPR-like_helical_dom_sf"/>
</dbReference>
<dbReference type="InterPro" id="IPR039941">
    <property type="entry name" value="TT30"/>
</dbReference>
<dbReference type="PANTHER" id="PTHR20931:SF0">
    <property type="entry name" value="TETRATRICOPEPTIDE REPEAT PROTEIN 30"/>
    <property type="match status" value="1"/>
</dbReference>